<accession>A0A0H5RN63</accession>
<organism evidence="4 5">
    <name type="scientific">Mycolicibacterium neworleansense</name>
    <dbReference type="NCBI Taxonomy" id="146018"/>
    <lineage>
        <taxon>Bacteria</taxon>
        <taxon>Bacillati</taxon>
        <taxon>Actinomycetota</taxon>
        <taxon>Actinomycetes</taxon>
        <taxon>Mycobacteriales</taxon>
        <taxon>Mycobacteriaceae</taxon>
        <taxon>Mycolicibacterium</taxon>
    </lineage>
</organism>
<name>A0A0H5RN63_9MYCO</name>
<evidence type="ECO:0000313" key="5">
    <source>
        <dbReference type="Proteomes" id="UP000199147"/>
    </source>
</evidence>
<dbReference type="Proteomes" id="UP000199147">
    <property type="component" value="Unassembled WGS sequence"/>
</dbReference>
<feature type="transmembrane region" description="Helical" evidence="3">
    <location>
        <begin position="328"/>
        <end position="351"/>
    </location>
</feature>
<feature type="compositionally biased region" description="Low complexity" evidence="2">
    <location>
        <begin position="190"/>
        <end position="214"/>
    </location>
</feature>
<dbReference type="STRING" id="146018.BN2156_02283"/>
<evidence type="ECO:0000256" key="2">
    <source>
        <dbReference type="SAM" id="MobiDB-lite"/>
    </source>
</evidence>
<evidence type="ECO:0000313" key="4">
    <source>
        <dbReference type="EMBL" id="CRZ15423.1"/>
    </source>
</evidence>
<feature type="compositionally biased region" description="Polar residues" evidence="2">
    <location>
        <begin position="215"/>
        <end position="230"/>
    </location>
</feature>
<reference evidence="5" key="1">
    <citation type="submission" date="2015-07" db="EMBL/GenBank/DDBJ databases">
        <authorList>
            <person name="Urmite Genomes"/>
        </authorList>
    </citation>
    <scope>NUCLEOTIDE SEQUENCE [LARGE SCALE GENOMIC DNA]</scope>
    <source>
        <strain evidence="5">type strain: ATCC 49404</strain>
    </source>
</reference>
<dbReference type="AlphaFoldDB" id="A0A0H5RN63"/>
<feature type="compositionally biased region" description="Gly residues" evidence="2">
    <location>
        <begin position="93"/>
        <end position="107"/>
    </location>
</feature>
<proteinExistence type="predicted"/>
<feature type="region of interest" description="Disordered" evidence="2">
    <location>
        <begin position="90"/>
        <end position="230"/>
    </location>
</feature>
<keyword evidence="5" id="KW-1185">Reference proteome</keyword>
<feature type="coiled-coil region" evidence="1">
    <location>
        <begin position="279"/>
        <end position="318"/>
    </location>
</feature>
<feature type="compositionally biased region" description="Pro residues" evidence="2">
    <location>
        <begin position="176"/>
        <end position="189"/>
    </location>
</feature>
<dbReference type="EMBL" id="CWKH01000001">
    <property type="protein sequence ID" value="CRZ15423.1"/>
    <property type="molecule type" value="Genomic_DNA"/>
</dbReference>
<keyword evidence="3" id="KW-0472">Membrane</keyword>
<feature type="compositionally biased region" description="Polar residues" evidence="2">
    <location>
        <begin position="136"/>
        <end position="164"/>
    </location>
</feature>
<feature type="compositionally biased region" description="Pro residues" evidence="2">
    <location>
        <begin position="260"/>
        <end position="271"/>
    </location>
</feature>
<keyword evidence="1" id="KW-0175">Coiled coil</keyword>
<feature type="compositionally biased region" description="Gly residues" evidence="2">
    <location>
        <begin position="117"/>
        <end position="126"/>
    </location>
</feature>
<gene>
    <name evidence="4" type="ORF">BN2156_02283</name>
</gene>
<feature type="region of interest" description="Disordered" evidence="2">
    <location>
        <begin position="248"/>
        <end position="279"/>
    </location>
</feature>
<evidence type="ECO:0000256" key="3">
    <source>
        <dbReference type="SAM" id="Phobius"/>
    </source>
</evidence>
<feature type="transmembrane region" description="Helical" evidence="3">
    <location>
        <begin position="357"/>
        <end position="379"/>
    </location>
</feature>
<keyword evidence="3" id="KW-1133">Transmembrane helix</keyword>
<protein>
    <submittedName>
        <fullName evidence="4">Uncharacterized protein</fullName>
    </submittedName>
</protein>
<evidence type="ECO:0000256" key="1">
    <source>
        <dbReference type="SAM" id="Coils"/>
    </source>
</evidence>
<keyword evidence="3" id="KW-0812">Transmembrane</keyword>
<feature type="region of interest" description="Disordered" evidence="2">
    <location>
        <begin position="1"/>
        <end position="43"/>
    </location>
</feature>
<sequence>MADRGDASPASDNRYRGCKQTNLRHRQRSAHRDRGDSSQPQARARTRLATGAVLGAVILAASLLSPQPAHRNAAPPWFVGLPTAAAQCPPDCGGNGGGDYGPPGGGQQFQPPSMGGQQPGYSGGINSGYPGLDPSNGISINNPAAQAPTGQQGGNAQYPQQAQPRTPAHGQMPPNYDAPPQQPAQPPSQQPAQQQPAQQQPQQPAHQQEPQQQADNNQETQKVNQRQQQCQDAAAMLGNTLLGISGGGGRGPIWIEPGLDPAPTPTPPCPQCEPTTAQKPSVQDQIDNLQKQIDEGKQQHVQDQQKIAELEKKQAEKDLCTVGEKMNIGMAIGGGLLVIGGGLLSLTGIGATGGVPAIAAGLGILGGGVATTGGVVAAIDCGTR</sequence>